<feature type="region of interest" description="Disordered" evidence="1">
    <location>
        <begin position="34"/>
        <end position="71"/>
    </location>
</feature>
<feature type="compositionally biased region" description="Basic and acidic residues" evidence="1">
    <location>
        <begin position="60"/>
        <end position="71"/>
    </location>
</feature>
<dbReference type="AlphaFoldDB" id="A0AA90NUW8"/>
<keyword evidence="3" id="KW-1185">Reference proteome</keyword>
<comment type="caution">
    <text evidence="2">The sequence shown here is derived from an EMBL/GenBank/DDBJ whole genome shotgun (WGS) entry which is preliminary data.</text>
</comment>
<organism evidence="2 3">
    <name type="scientific">Candidatus Endonucleibacter bathymodioli</name>
    <dbReference type="NCBI Taxonomy" id="539814"/>
    <lineage>
        <taxon>Bacteria</taxon>
        <taxon>Pseudomonadati</taxon>
        <taxon>Pseudomonadota</taxon>
        <taxon>Gammaproteobacteria</taxon>
        <taxon>Oceanospirillales</taxon>
        <taxon>Endozoicomonadaceae</taxon>
        <taxon>Candidatus Endonucleibacter</taxon>
    </lineage>
</organism>
<gene>
    <name evidence="2" type="ORF">QS748_05405</name>
</gene>
<sequence>MSFRSYAKKTRIQIRSASLNQVEEGPAEGKLLPFFSGKRLSDDENLPTTDLQTTMPDFGPEEKRLQPKNDR</sequence>
<evidence type="ECO:0000313" key="2">
    <source>
        <dbReference type="EMBL" id="MDP0588648.1"/>
    </source>
</evidence>
<feature type="compositionally biased region" description="Polar residues" evidence="1">
    <location>
        <begin position="46"/>
        <end position="55"/>
    </location>
</feature>
<proteinExistence type="predicted"/>
<reference evidence="2 3" key="1">
    <citation type="journal article" date="2023" name="bioRxiv">
        <title>An intranuclear bacterial parasite of deep-sea mussels expresses apoptosis inhibitors acquired from its host.</title>
        <authorList>
            <person name="Gonzalez Porras M.A."/>
            <person name="Assie A."/>
            <person name="Tietjen M."/>
            <person name="Violette M."/>
            <person name="Kleiner M."/>
            <person name="Gruber-Vodicka H."/>
            <person name="Dubilier N."/>
            <person name="Leisch N."/>
        </authorList>
    </citation>
    <scope>NUCLEOTIDE SEQUENCE [LARGE SCALE GENOMIC DNA]</scope>
    <source>
        <strain evidence="2">IAP13</strain>
    </source>
</reference>
<protein>
    <submittedName>
        <fullName evidence="2">Uncharacterized protein</fullName>
    </submittedName>
</protein>
<dbReference type="Proteomes" id="UP001178148">
    <property type="component" value="Unassembled WGS sequence"/>
</dbReference>
<evidence type="ECO:0000313" key="3">
    <source>
        <dbReference type="Proteomes" id="UP001178148"/>
    </source>
</evidence>
<name>A0AA90NUW8_9GAMM</name>
<accession>A0AA90NUW8</accession>
<dbReference type="EMBL" id="JASXSV010000006">
    <property type="protein sequence ID" value="MDP0588648.1"/>
    <property type="molecule type" value="Genomic_DNA"/>
</dbReference>
<evidence type="ECO:0000256" key="1">
    <source>
        <dbReference type="SAM" id="MobiDB-lite"/>
    </source>
</evidence>